<dbReference type="Gene3D" id="3.40.50.1820">
    <property type="entry name" value="alpha/beta hydrolase"/>
    <property type="match status" value="1"/>
</dbReference>
<evidence type="ECO:0000313" key="2">
    <source>
        <dbReference type="EMBL" id="NYD74877.1"/>
    </source>
</evidence>
<dbReference type="AlphaFoldDB" id="A0A852T149"/>
<keyword evidence="1" id="KW-1133">Transmembrane helix</keyword>
<dbReference type="GO" id="GO:0016747">
    <property type="term" value="F:acyltransferase activity, transferring groups other than amino-acyl groups"/>
    <property type="evidence" value="ECO:0007669"/>
    <property type="project" value="TreeGrafter"/>
</dbReference>
<keyword evidence="3" id="KW-1185">Reference proteome</keyword>
<feature type="transmembrane region" description="Helical" evidence="1">
    <location>
        <begin position="92"/>
        <end position="117"/>
    </location>
</feature>
<evidence type="ECO:0000313" key="3">
    <source>
        <dbReference type="Proteomes" id="UP000589620"/>
    </source>
</evidence>
<dbReference type="PANTHER" id="PTHR48098">
    <property type="entry name" value="ENTEROCHELIN ESTERASE-RELATED"/>
    <property type="match status" value="1"/>
</dbReference>
<organism evidence="2 3">
    <name type="scientific">Leifsonia soli</name>
    <dbReference type="NCBI Taxonomy" id="582665"/>
    <lineage>
        <taxon>Bacteria</taxon>
        <taxon>Bacillati</taxon>
        <taxon>Actinomycetota</taxon>
        <taxon>Actinomycetes</taxon>
        <taxon>Micrococcales</taxon>
        <taxon>Microbacteriaceae</taxon>
        <taxon>Leifsonia</taxon>
    </lineage>
</organism>
<dbReference type="Pfam" id="PF00756">
    <property type="entry name" value="Esterase"/>
    <property type="match status" value="1"/>
</dbReference>
<dbReference type="SUPFAM" id="SSF53474">
    <property type="entry name" value="alpha/beta-Hydrolases"/>
    <property type="match status" value="1"/>
</dbReference>
<dbReference type="Proteomes" id="UP000589620">
    <property type="component" value="Unassembled WGS sequence"/>
</dbReference>
<protein>
    <submittedName>
        <fullName evidence="2">Acetyl esterase/lipase</fullName>
    </submittedName>
</protein>
<accession>A0A852T149</accession>
<evidence type="ECO:0000256" key="1">
    <source>
        <dbReference type="SAM" id="Phobius"/>
    </source>
</evidence>
<name>A0A852T149_9MICO</name>
<dbReference type="InterPro" id="IPR000801">
    <property type="entry name" value="Esterase-like"/>
</dbReference>
<comment type="caution">
    <text evidence="2">The sequence shown here is derived from an EMBL/GenBank/DDBJ whole genome shotgun (WGS) entry which is preliminary data.</text>
</comment>
<reference evidence="2 3" key="1">
    <citation type="submission" date="2020-07" db="EMBL/GenBank/DDBJ databases">
        <title>Sequencing the genomes of 1000 actinobacteria strains.</title>
        <authorList>
            <person name="Klenk H.-P."/>
        </authorList>
    </citation>
    <scope>NUCLEOTIDE SEQUENCE [LARGE SCALE GENOMIC DNA]</scope>
    <source>
        <strain evidence="2 3">DSM 23871</strain>
    </source>
</reference>
<keyword evidence="1" id="KW-0472">Membrane</keyword>
<feature type="transmembrane region" description="Helical" evidence="1">
    <location>
        <begin position="61"/>
        <end position="80"/>
    </location>
</feature>
<feature type="transmembrane region" description="Helical" evidence="1">
    <location>
        <begin position="417"/>
        <end position="445"/>
    </location>
</feature>
<dbReference type="RefSeq" id="WP_179456903.1">
    <property type="nucleotide sequence ID" value="NZ_BAAAPX010000001.1"/>
</dbReference>
<dbReference type="EMBL" id="JACCBJ010000001">
    <property type="protein sequence ID" value="NYD74877.1"/>
    <property type="molecule type" value="Genomic_DNA"/>
</dbReference>
<dbReference type="InterPro" id="IPR050583">
    <property type="entry name" value="Mycobacterial_A85_antigen"/>
</dbReference>
<feature type="transmembrane region" description="Helical" evidence="1">
    <location>
        <begin position="6"/>
        <end position="23"/>
    </location>
</feature>
<dbReference type="InterPro" id="IPR029058">
    <property type="entry name" value="AB_hydrolase_fold"/>
</dbReference>
<keyword evidence="1" id="KW-0812">Transmembrane</keyword>
<proteinExistence type="predicted"/>
<dbReference type="PANTHER" id="PTHR48098:SF1">
    <property type="entry name" value="DIACYLGLYCEROL ACYLTRANSFERASE_MYCOLYLTRANSFERASE AG85A"/>
    <property type="match status" value="1"/>
</dbReference>
<sequence length="460" mass="47744">MSAFAWLAAALVLVGAYPAYRFARRAWRFRATATVIAVIAGQIVALVLVGLGVALLPRPDLVGAGWFVLVLAATVLPLAIGDLIQSAGARAVRAVVAGVAGVLTIVAVGVAAAPAFAQPTIAGRSIPVTAKTLADGYQLAVRIPEAASGFVARDAHLFVPPGWLRDPSGTRPVVEMMMGQPGNPTLGATLDALHSLGDDRLNQAPFVLVVDQLGAVDKNPPCADTSAGNLDTYLSQDVPAWIDANLAVSKDRADRVIAGFSHGGECAAYLGAKHPETWGAVIDISGPDKPGEYRPTVTRDKYFGGDQVAYEKTWPANILAANDYPHPLVGIFVAGAEDPHFRQQVEDTATAAEKAGWKVTYWAVPGEGHSGPTLVKGLATGYNQLIGSWLKTGATGAGDRFLCAADQTAQACGLTQAAAVAGTVAIVDLSALAVFLVIALGLFFARQGVTLRRARASADD</sequence>
<feature type="transmembrane region" description="Helical" evidence="1">
    <location>
        <begin position="35"/>
        <end position="55"/>
    </location>
</feature>
<gene>
    <name evidence="2" type="ORF">BJ963_002396</name>
</gene>